<dbReference type="CDD" id="cd12108">
    <property type="entry name" value="Hr-like"/>
    <property type="match status" value="1"/>
</dbReference>
<feature type="domain" description="Hemerythrin-like" evidence="2">
    <location>
        <begin position="7"/>
        <end position="125"/>
    </location>
</feature>
<dbReference type="PANTHER" id="PTHR35585">
    <property type="entry name" value="HHE DOMAIN PROTEIN (AFU_ORTHOLOGUE AFUA_4G00730)"/>
    <property type="match status" value="1"/>
</dbReference>
<sequence length="187" mass="20732">MGHGGNVIEELTADHREVEELFQKIEMLPAGDTRRKALADEAIVELIRHSVAEELHLYPAVRRLLPDGDAIADKEVEDHSSAERTMKQIEGLDAEDPDFERLLGTWMREIRLHIEDEETNLFPKLRQAADADDLNQLGDKIRQAKKTAPTRPHPASPSTPPANKVLAPGAGLVDRVRDALSGRGKSS</sequence>
<feature type="region of interest" description="Disordered" evidence="1">
    <location>
        <begin position="141"/>
        <end position="170"/>
    </location>
</feature>
<feature type="compositionally biased region" description="Pro residues" evidence="1">
    <location>
        <begin position="151"/>
        <end position="160"/>
    </location>
</feature>
<dbReference type="Pfam" id="PF01814">
    <property type="entry name" value="Hemerythrin"/>
    <property type="match status" value="1"/>
</dbReference>
<proteinExistence type="predicted"/>
<accession>A0ABX1BWT3</accession>
<evidence type="ECO:0000259" key="2">
    <source>
        <dbReference type="Pfam" id="PF01814"/>
    </source>
</evidence>
<dbReference type="Gene3D" id="1.20.120.520">
    <property type="entry name" value="nmb1532 protein domain like"/>
    <property type="match status" value="1"/>
</dbReference>
<reference evidence="3 4" key="1">
    <citation type="submission" date="2020-03" db="EMBL/GenBank/DDBJ databases">
        <title>WGS of actinomycetes isolated from Thailand.</title>
        <authorList>
            <person name="Thawai C."/>
        </authorList>
    </citation>
    <scope>NUCLEOTIDE SEQUENCE [LARGE SCALE GENOMIC DNA]</scope>
    <source>
        <strain evidence="3 4">PLAI 1-29</strain>
    </source>
</reference>
<evidence type="ECO:0000313" key="3">
    <source>
        <dbReference type="EMBL" id="NJQ00340.1"/>
    </source>
</evidence>
<dbReference type="Proteomes" id="UP000695264">
    <property type="component" value="Unassembled WGS sequence"/>
</dbReference>
<comment type="caution">
    <text evidence="3">The sequence shown here is derived from an EMBL/GenBank/DDBJ whole genome shotgun (WGS) entry which is preliminary data.</text>
</comment>
<gene>
    <name evidence="3" type="ORF">HCK00_07275</name>
</gene>
<evidence type="ECO:0000313" key="4">
    <source>
        <dbReference type="Proteomes" id="UP000695264"/>
    </source>
</evidence>
<organism evidence="3 4">
    <name type="scientific">Streptomyces zingiberis</name>
    <dbReference type="NCBI Taxonomy" id="2053010"/>
    <lineage>
        <taxon>Bacteria</taxon>
        <taxon>Bacillati</taxon>
        <taxon>Actinomycetota</taxon>
        <taxon>Actinomycetes</taxon>
        <taxon>Kitasatosporales</taxon>
        <taxon>Streptomycetaceae</taxon>
        <taxon>Streptomyces</taxon>
    </lineage>
</organism>
<protein>
    <submittedName>
        <fullName evidence="3">Hemerythrin domain-containing protein</fullName>
    </submittedName>
</protein>
<dbReference type="InterPro" id="IPR012312">
    <property type="entry name" value="Hemerythrin-like"/>
</dbReference>
<dbReference type="PANTHER" id="PTHR35585:SF1">
    <property type="entry name" value="HHE DOMAIN PROTEIN (AFU_ORTHOLOGUE AFUA_4G00730)"/>
    <property type="match status" value="1"/>
</dbReference>
<dbReference type="EMBL" id="JAATEN010000004">
    <property type="protein sequence ID" value="NJQ00340.1"/>
    <property type="molecule type" value="Genomic_DNA"/>
</dbReference>
<name>A0ABX1BWT3_9ACTN</name>
<keyword evidence="4" id="KW-1185">Reference proteome</keyword>
<dbReference type="RefSeq" id="WP_168100939.1">
    <property type="nucleotide sequence ID" value="NZ_JAATEN010000004.1"/>
</dbReference>
<evidence type="ECO:0000256" key="1">
    <source>
        <dbReference type="SAM" id="MobiDB-lite"/>
    </source>
</evidence>